<dbReference type="GO" id="GO:0030246">
    <property type="term" value="F:carbohydrate binding"/>
    <property type="evidence" value="ECO:0007669"/>
    <property type="project" value="InterPro"/>
</dbReference>
<dbReference type="InterPro" id="IPR014718">
    <property type="entry name" value="GH-type_carb-bd"/>
</dbReference>
<comment type="caution">
    <text evidence="1">The sequence shown here is derived from an EMBL/GenBank/DDBJ whole genome shotgun (WGS) entry which is preliminary data.</text>
</comment>
<dbReference type="GO" id="GO:0016853">
    <property type="term" value="F:isomerase activity"/>
    <property type="evidence" value="ECO:0007669"/>
    <property type="project" value="InterPro"/>
</dbReference>
<dbReference type="Gene3D" id="2.70.98.10">
    <property type="match status" value="1"/>
</dbReference>
<dbReference type="SUPFAM" id="SSF74650">
    <property type="entry name" value="Galactose mutarotase-like"/>
    <property type="match status" value="1"/>
</dbReference>
<dbReference type="InterPro" id="IPR011013">
    <property type="entry name" value="Gal_mutarotase_sf_dom"/>
</dbReference>
<dbReference type="Pfam" id="PF01263">
    <property type="entry name" value="Aldose_epim"/>
    <property type="match status" value="1"/>
</dbReference>
<dbReference type="GO" id="GO:0005975">
    <property type="term" value="P:carbohydrate metabolic process"/>
    <property type="evidence" value="ECO:0007669"/>
    <property type="project" value="InterPro"/>
</dbReference>
<evidence type="ECO:0000313" key="1">
    <source>
        <dbReference type="EMBL" id="RKO75582.1"/>
    </source>
</evidence>
<accession>A0A8B3FBG7</accession>
<dbReference type="RefSeq" id="WP_081798391.1">
    <property type="nucleotide sequence ID" value="NZ_CP026985.1"/>
</dbReference>
<dbReference type="AlphaFoldDB" id="A0A8B3FBG7"/>
<dbReference type="EMBL" id="PSZG01000001">
    <property type="protein sequence ID" value="RKO75582.1"/>
    <property type="molecule type" value="Genomic_DNA"/>
</dbReference>
<proteinExistence type="predicted"/>
<dbReference type="InterPro" id="IPR008183">
    <property type="entry name" value="Aldose_1/G6P_1-epimerase"/>
</dbReference>
<protein>
    <submittedName>
        <fullName evidence="1">Aldose epimerase</fullName>
    </submittedName>
</protein>
<reference evidence="1 2" key="1">
    <citation type="journal article" date="2018" name="BMC Genomics">
        <title>High genomic variability in the plant pathogenic bacterium Pectobacterium parmentieri deciphered from de novo assembled complete genomes.</title>
        <authorList>
            <person name="Zoledowska S."/>
            <person name="Motyka-Pomagruk A."/>
            <person name="Sledz W."/>
            <person name="Mengoni A."/>
            <person name="Lojkowska E."/>
        </authorList>
    </citation>
    <scope>NUCLEOTIDE SEQUENCE [LARGE SCALE GENOMIC DNA]</scope>
    <source>
        <strain evidence="1 2">IFB5626</strain>
    </source>
</reference>
<dbReference type="Proteomes" id="UP000269665">
    <property type="component" value="Unassembled WGS sequence"/>
</dbReference>
<gene>
    <name evidence="1" type="ORF">C5E00_01620</name>
</gene>
<name>A0A8B3FBG7_PECPM</name>
<organism evidence="1 2">
    <name type="scientific">Pectobacterium parmentieri</name>
    <dbReference type="NCBI Taxonomy" id="1905730"/>
    <lineage>
        <taxon>Bacteria</taxon>
        <taxon>Pseudomonadati</taxon>
        <taxon>Pseudomonadota</taxon>
        <taxon>Gammaproteobacteria</taxon>
        <taxon>Enterobacterales</taxon>
        <taxon>Pectobacteriaceae</taxon>
        <taxon>Pectobacterium</taxon>
    </lineage>
</organism>
<sequence length="294" mass="33391">MMDTLTLSNSQLTLQVHPNGAEMRSLTDAQREWLWQPGDTGWQSTAPLLFPVVGQLIHQGVYHHGQLWPLPAHGFLRHQRFTVIEQRQEALHLRCHDTPETLAMWPFRWQLDVHYVLHDRRVAVRYRLINMDDSTLWFSLGSHPGFALPISQEPGWQVRFSSTRCRGPWRTQNRTLIVNEVDPAPIAGTLPLTSETFANGALYFSHAEQQTIDVISPAGMSLIRFCTDMHPWLALWSEPGADLLCIEPLFGTTDAPDFSGELRHKRGILSLASGESFECGFNFTVNADEKGRAR</sequence>
<evidence type="ECO:0000313" key="2">
    <source>
        <dbReference type="Proteomes" id="UP000269665"/>
    </source>
</evidence>